<dbReference type="SUPFAM" id="SSF103481">
    <property type="entry name" value="Multidrug resistance efflux transporter EmrE"/>
    <property type="match status" value="1"/>
</dbReference>
<feature type="transmembrane region" description="Helical" evidence="2">
    <location>
        <begin position="396"/>
        <end position="416"/>
    </location>
</feature>
<evidence type="ECO:0000256" key="1">
    <source>
        <dbReference type="SAM" id="MobiDB-lite"/>
    </source>
</evidence>
<keyword evidence="4" id="KW-1185">Reference proteome</keyword>
<evidence type="ECO:0000256" key="2">
    <source>
        <dbReference type="SAM" id="Phobius"/>
    </source>
</evidence>
<dbReference type="OrthoDB" id="10062838at2759"/>
<dbReference type="InterPro" id="IPR037185">
    <property type="entry name" value="EmrE-like"/>
</dbReference>
<feature type="transmembrane region" description="Helical" evidence="2">
    <location>
        <begin position="287"/>
        <end position="304"/>
    </location>
</feature>
<feature type="transmembrane region" description="Helical" evidence="2">
    <location>
        <begin position="359"/>
        <end position="375"/>
    </location>
</feature>
<dbReference type="PANTHER" id="PTHR19346:SF4">
    <property type="entry name" value="SUGAR PHOSPHATE TRANSPORTER DOMAIN-CONTAINING PROTEIN"/>
    <property type="match status" value="1"/>
</dbReference>
<dbReference type="Proteomes" id="UP001152607">
    <property type="component" value="Unassembled WGS sequence"/>
</dbReference>
<comment type="caution">
    <text evidence="3">The sequence shown here is derived from an EMBL/GenBank/DDBJ whole genome shotgun (WGS) entry which is preliminary data.</text>
</comment>
<keyword evidence="2" id="KW-1133">Transmembrane helix</keyword>
<feature type="transmembrane region" description="Helical" evidence="2">
    <location>
        <begin position="189"/>
        <end position="208"/>
    </location>
</feature>
<gene>
    <name evidence="3" type="ORF">PDIGIT_LOCUS5396</name>
</gene>
<feature type="transmembrane region" description="Helical" evidence="2">
    <location>
        <begin position="254"/>
        <end position="275"/>
    </location>
</feature>
<feature type="transmembrane region" description="Helical" evidence="2">
    <location>
        <begin position="436"/>
        <end position="454"/>
    </location>
</feature>
<dbReference type="InterPro" id="IPR026505">
    <property type="entry name" value="Solute_c_fam_35_mem_F3/F4"/>
</dbReference>
<reference evidence="3" key="1">
    <citation type="submission" date="2023-01" db="EMBL/GenBank/DDBJ databases">
        <authorList>
            <person name="Van Ghelder C."/>
            <person name="Rancurel C."/>
        </authorList>
    </citation>
    <scope>NUCLEOTIDE SEQUENCE</scope>
    <source>
        <strain evidence="3">CNCM I-4278</strain>
    </source>
</reference>
<dbReference type="AlphaFoldDB" id="A0A9W4XHQ5"/>
<sequence>MNITISSHFTTYIHVTVQQSHHTPHRLEHSQSAALFVSACMPQSIPLTSVRSATKPESVPLTEPQSPASDITFDDWDEHDSSSTMPSDLRPDLDRERDGRSLSPLLGRKDDDDLADDVGNDAMQNSGVTMRSTHTFHERDPESQARFETRRRYTYAAIFLALSLVSFTVQTETAVYIQHELKWEKPYCMLYMTHGSWVVLWPVQLLLLRFQSWSQPWPAFWRRHVQLLRQTALMVQHQTLHPTPRQSQVSPVRYMIKMTAFITCALTVAGGSWYLAVNLTTASDLTAIYNCSAFFAYAFSIPLLHEKVRTSKVVAVAIAIFGVFVVAYGDNTPAKHGSKSGGGAGGEKAPPSEEADNRALGNLIIGVGSILYGFYEVLYKKLACPPDGCSPGRGMVFANTFGSLIGGFTLLVLWIPLPILHYLEIETFQLPQGKQASMMAISVLANASTYFSLLSTLPTSSTWFANILTAFSGSFLVLISLTSPVLSSVAALLTIFIVAIVDQLLPPPLNSPLTPAALFGGLLIIGAFLVLSWATYKEMDEERRKKLEESGSDVDD</sequence>
<name>A0A9W4XHQ5_9PLEO</name>
<dbReference type="PANTHER" id="PTHR19346">
    <property type="entry name" value="SUGAR PHOSPHATE TRANSPORTER DOMAIN-CONTAINING PROTEIN"/>
    <property type="match status" value="1"/>
</dbReference>
<feature type="compositionally biased region" description="Basic and acidic residues" evidence="1">
    <location>
        <begin position="89"/>
        <end position="100"/>
    </location>
</feature>
<feature type="transmembrane region" description="Helical" evidence="2">
    <location>
        <begin position="153"/>
        <end position="177"/>
    </location>
</feature>
<dbReference type="EMBL" id="CAOQHR010000003">
    <property type="protein sequence ID" value="CAI6332374.1"/>
    <property type="molecule type" value="Genomic_DNA"/>
</dbReference>
<organism evidence="3 4">
    <name type="scientific">Periconia digitata</name>
    <dbReference type="NCBI Taxonomy" id="1303443"/>
    <lineage>
        <taxon>Eukaryota</taxon>
        <taxon>Fungi</taxon>
        <taxon>Dikarya</taxon>
        <taxon>Ascomycota</taxon>
        <taxon>Pezizomycotina</taxon>
        <taxon>Dothideomycetes</taxon>
        <taxon>Pleosporomycetidae</taxon>
        <taxon>Pleosporales</taxon>
        <taxon>Massarineae</taxon>
        <taxon>Periconiaceae</taxon>
        <taxon>Periconia</taxon>
    </lineage>
</organism>
<evidence type="ECO:0008006" key="5">
    <source>
        <dbReference type="Google" id="ProtNLM"/>
    </source>
</evidence>
<protein>
    <recommendedName>
        <fullName evidence="5">EamA domain-containing protein</fullName>
    </recommendedName>
</protein>
<feature type="transmembrane region" description="Helical" evidence="2">
    <location>
        <begin position="513"/>
        <end position="536"/>
    </location>
</feature>
<proteinExistence type="predicted"/>
<evidence type="ECO:0000313" key="4">
    <source>
        <dbReference type="Proteomes" id="UP001152607"/>
    </source>
</evidence>
<feature type="region of interest" description="Disordered" evidence="1">
    <location>
        <begin position="51"/>
        <end position="143"/>
    </location>
</feature>
<feature type="transmembrane region" description="Helical" evidence="2">
    <location>
        <begin position="311"/>
        <end position="329"/>
    </location>
</feature>
<keyword evidence="2" id="KW-0472">Membrane</keyword>
<keyword evidence="2" id="KW-0812">Transmembrane</keyword>
<evidence type="ECO:0000313" key="3">
    <source>
        <dbReference type="EMBL" id="CAI6332374.1"/>
    </source>
</evidence>
<feature type="region of interest" description="Disordered" evidence="1">
    <location>
        <begin position="334"/>
        <end position="354"/>
    </location>
</feature>
<feature type="transmembrane region" description="Helical" evidence="2">
    <location>
        <begin position="475"/>
        <end position="501"/>
    </location>
</feature>
<accession>A0A9W4XHQ5</accession>
<feature type="compositionally biased region" description="Polar residues" evidence="1">
    <location>
        <begin position="122"/>
        <end position="133"/>
    </location>
</feature>